<feature type="transmembrane region" description="Helical" evidence="1">
    <location>
        <begin position="25"/>
        <end position="43"/>
    </location>
</feature>
<reference evidence="3 4" key="1">
    <citation type="submission" date="2016-10" db="EMBL/GenBank/DDBJ databases">
        <authorList>
            <person name="de Groot N.N."/>
        </authorList>
    </citation>
    <scope>NUCLEOTIDE SEQUENCE [LARGE SCALE GENOMIC DNA]</scope>
    <source>
        <strain evidence="3 4">S3b</strain>
    </source>
</reference>
<evidence type="ECO:0000313" key="3">
    <source>
        <dbReference type="EMBL" id="SDW68381.1"/>
    </source>
</evidence>
<keyword evidence="1" id="KW-1133">Transmembrane helix</keyword>
<keyword evidence="1" id="KW-0812">Transmembrane</keyword>
<proteinExistence type="predicted"/>
<sequence length="160" mass="18572">MKIYQTREFPCGILFFLYNRNMKKILYFIPSCIILFFIFGFSAQNGEQSGSLSYQIYEWLNHLVTLPFSKETVILLIRKAAHMSEFGVLSLTLYYGFSHTLEKHHILVSLIMTFLFACLDEWHQTFVPGRAGCFTDCLIDLSGAIIFMTVLYLIKKSQSH</sequence>
<accession>A0A1H2VJ70</accession>
<protein>
    <submittedName>
        <fullName evidence="3">VanZ like family protein</fullName>
    </submittedName>
</protein>
<dbReference type="EMBL" id="FNNF01000034">
    <property type="protein sequence ID" value="SDW68381.1"/>
    <property type="molecule type" value="Genomic_DNA"/>
</dbReference>
<organism evidence="3 4">
    <name type="scientific">Kandleria vitulina</name>
    <dbReference type="NCBI Taxonomy" id="1630"/>
    <lineage>
        <taxon>Bacteria</taxon>
        <taxon>Bacillati</taxon>
        <taxon>Bacillota</taxon>
        <taxon>Erysipelotrichia</taxon>
        <taxon>Erysipelotrichales</taxon>
        <taxon>Coprobacillaceae</taxon>
        <taxon>Kandleria</taxon>
    </lineage>
</organism>
<feature type="transmembrane region" description="Helical" evidence="1">
    <location>
        <begin position="134"/>
        <end position="154"/>
    </location>
</feature>
<evidence type="ECO:0000313" key="4">
    <source>
        <dbReference type="Proteomes" id="UP000182429"/>
    </source>
</evidence>
<evidence type="ECO:0000259" key="2">
    <source>
        <dbReference type="Pfam" id="PF04892"/>
    </source>
</evidence>
<dbReference type="AlphaFoldDB" id="A0A1H2VJ70"/>
<dbReference type="eggNOG" id="COG5652">
    <property type="taxonomic scope" value="Bacteria"/>
</dbReference>
<gene>
    <name evidence="3" type="ORF">SAMN04487759_1349</name>
</gene>
<feature type="domain" description="VanZ-like" evidence="2">
    <location>
        <begin position="30"/>
        <end position="154"/>
    </location>
</feature>
<dbReference type="Pfam" id="PF04892">
    <property type="entry name" value="VanZ"/>
    <property type="match status" value="1"/>
</dbReference>
<dbReference type="NCBIfam" id="NF037970">
    <property type="entry name" value="vanZ_1"/>
    <property type="match status" value="1"/>
</dbReference>
<name>A0A1H2VJ70_9FIRM</name>
<dbReference type="InterPro" id="IPR006976">
    <property type="entry name" value="VanZ-like"/>
</dbReference>
<dbReference type="Proteomes" id="UP000182429">
    <property type="component" value="Unassembled WGS sequence"/>
</dbReference>
<keyword evidence="1" id="KW-0472">Membrane</keyword>
<evidence type="ECO:0000256" key="1">
    <source>
        <dbReference type="SAM" id="Phobius"/>
    </source>
</evidence>